<name>A0ABW3EZD9_9ACTN</name>
<feature type="transmembrane region" description="Helical" evidence="1">
    <location>
        <begin position="113"/>
        <end position="133"/>
    </location>
</feature>
<dbReference type="InterPro" id="IPR005240">
    <property type="entry name" value="DUF389"/>
</dbReference>
<dbReference type="PANTHER" id="PTHR20992">
    <property type="entry name" value="AT15442P-RELATED"/>
    <property type="match status" value="1"/>
</dbReference>
<sequence length="331" mass="34802">MLHVRAIVPPDRTDEVCEVLAGCDGAVNIVVVRGAALSPRGDLVTGDVARESANEVLDALQDLGIDRDGSITVELIDLSMSVVAANAERRVPGHGDDAVVWDELDRQVTEGTVLTWSFVVFLVLATQIAAIAALTDSPILVVGAMVLGPEFAAVAAICYGVVRWRWRQILAGVRILLIGFPLAIAVTFLCALAGRWLGVIETAALPAERPLTAFIYSPDRWSFIVALLAGAAGVLSLTAGKASPLVGVFISVTTVPAAGNLGVALALRHGSEIEGSLLQLGANFGGMVIAGTGTLLVQRGVWGFVLRRRGHRTSTGRPVRRRVRPGVGPHH</sequence>
<dbReference type="Pfam" id="PF04087">
    <property type="entry name" value="DUF389"/>
    <property type="match status" value="1"/>
</dbReference>
<dbReference type="EMBL" id="JBHTJA010000162">
    <property type="protein sequence ID" value="MFD0905741.1"/>
    <property type="molecule type" value="Genomic_DNA"/>
</dbReference>
<evidence type="ECO:0000313" key="3">
    <source>
        <dbReference type="Proteomes" id="UP001596972"/>
    </source>
</evidence>
<organism evidence="2 3">
    <name type="scientific">Actinomadura sediminis</name>
    <dbReference type="NCBI Taxonomy" id="1038904"/>
    <lineage>
        <taxon>Bacteria</taxon>
        <taxon>Bacillati</taxon>
        <taxon>Actinomycetota</taxon>
        <taxon>Actinomycetes</taxon>
        <taxon>Streptosporangiales</taxon>
        <taxon>Thermomonosporaceae</taxon>
        <taxon>Actinomadura</taxon>
    </lineage>
</organism>
<dbReference type="Proteomes" id="UP001596972">
    <property type="component" value="Unassembled WGS sequence"/>
</dbReference>
<feature type="transmembrane region" description="Helical" evidence="1">
    <location>
        <begin position="139"/>
        <end position="162"/>
    </location>
</feature>
<evidence type="ECO:0000256" key="1">
    <source>
        <dbReference type="SAM" id="Phobius"/>
    </source>
</evidence>
<evidence type="ECO:0000313" key="2">
    <source>
        <dbReference type="EMBL" id="MFD0905741.1"/>
    </source>
</evidence>
<gene>
    <name evidence="2" type="ORF">ACFQ11_35580</name>
</gene>
<feature type="transmembrane region" description="Helical" evidence="1">
    <location>
        <begin position="245"/>
        <end position="267"/>
    </location>
</feature>
<feature type="transmembrane region" description="Helical" evidence="1">
    <location>
        <begin position="220"/>
        <end position="238"/>
    </location>
</feature>
<dbReference type="PANTHER" id="PTHR20992:SF9">
    <property type="entry name" value="AT15442P-RELATED"/>
    <property type="match status" value="1"/>
</dbReference>
<keyword evidence="1" id="KW-1133">Transmembrane helix</keyword>
<dbReference type="RefSeq" id="WP_378306956.1">
    <property type="nucleotide sequence ID" value="NZ_JBHTJA010000162.1"/>
</dbReference>
<proteinExistence type="predicted"/>
<keyword evidence="1" id="KW-0472">Membrane</keyword>
<keyword evidence="3" id="KW-1185">Reference proteome</keyword>
<protein>
    <submittedName>
        <fullName evidence="2">DUF389 domain-containing protein</fullName>
    </submittedName>
</protein>
<feature type="transmembrane region" description="Helical" evidence="1">
    <location>
        <begin position="174"/>
        <end position="200"/>
    </location>
</feature>
<accession>A0ABW3EZD9</accession>
<keyword evidence="1" id="KW-0812">Transmembrane</keyword>
<feature type="transmembrane region" description="Helical" evidence="1">
    <location>
        <begin position="287"/>
        <end position="306"/>
    </location>
</feature>
<comment type="caution">
    <text evidence="2">The sequence shown here is derived from an EMBL/GenBank/DDBJ whole genome shotgun (WGS) entry which is preliminary data.</text>
</comment>
<reference evidence="3" key="1">
    <citation type="journal article" date="2019" name="Int. J. Syst. Evol. Microbiol.">
        <title>The Global Catalogue of Microorganisms (GCM) 10K type strain sequencing project: providing services to taxonomists for standard genome sequencing and annotation.</title>
        <authorList>
            <consortium name="The Broad Institute Genomics Platform"/>
            <consortium name="The Broad Institute Genome Sequencing Center for Infectious Disease"/>
            <person name="Wu L."/>
            <person name="Ma J."/>
        </authorList>
    </citation>
    <scope>NUCLEOTIDE SEQUENCE [LARGE SCALE GENOMIC DNA]</scope>
    <source>
        <strain evidence="3">JCM 31202</strain>
    </source>
</reference>